<dbReference type="InterPro" id="IPR000504">
    <property type="entry name" value="RRM_dom"/>
</dbReference>
<feature type="region of interest" description="Disordered" evidence="5">
    <location>
        <begin position="877"/>
        <end position="902"/>
    </location>
</feature>
<dbReference type="Proteomes" id="UP001158986">
    <property type="component" value="Unassembled WGS sequence"/>
</dbReference>
<keyword evidence="3" id="KW-0862">Zinc</keyword>
<dbReference type="Proteomes" id="UP001160483">
    <property type="component" value="Unassembled WGS sequence"/>
</dbReference>
<evidence type="ECO:0000256" key="5">
    <source>
        <dbReference type="SAM" id="MobiDB-lite"/>
    </source>
</evidence>
<comment type="caution">
    <text evidence="7">The sequence shown here is derived from an EMBL/GenBank/DDBJ whole genome shotgun (WGS) entry which is preliminary data.</text>
</comment>
<dbReference type="SMART" id="SM00360">
    <property type="entry name" value="RRM"/>
    <property type="match status" value="1"/>
</dbReference>
<dbReference type="SUPFAM" id="SSF54928">
    <property type="entry name" value="RNA-binding domain, RBD"/>
    <property type="match status" value="1"/>
</dbReference>
<keyword evidence="2" id="KW-0863">Zinc-finger</keyword>
<evidence type="ECO:0000256" key="4">
    <source>
        <dbReference type="PROSITE-ProRule" id="PRU00176"/>
    </source>
</evidence>
<accession>A0AAU9LMK0</accession>
<organism evidence="7 10">
    <name type="scientific">Peronospora belbahrii</name>
    <dbReference type="NCBI Taxonomy" id="622444"/>
    <lineage>
        <taxon>Eukaryota</taxon>
        <taxon>Sar</taxon>
        <taxon>Stramenopiles</taxon>
        <taxon>Oomycota</taxon>
        <taxon>Peronosporomycetes</taxon>
        <taxon>Peronosporales</taxon>
        <taxon>Peronosporaceae</taxon>
        <taxon>Peronospora</taxon>
    </lineage>
</organism>
<keyword evidence="9" id="KW-1185">Reference proteome</keyword>
<evidence type="ECO:0000313" key="7">
    <source>
        <dbReference type="EMBL" id="CAH0481226.1"/>
    </source>
</evidence>
<dbReference type="InterPro" id="IPR012677">
    <property type="entry name" value="Nucleotide-bd_a/b_plait_sf"/>
</dbReference>
<evidence type="ECO:0000313" key="10">
    <source>
        <dbReference type="Proteomes" id="UP001160483"/>
    </source>
</evidence>
<feature type="region of interest" description="Disordered" evidence="5">
    <location>
        <begin position="947"/>
        <end position="1178"/>
    </location>
</feature>
<dbReference type="PROSITE" id="PS50102">
    <property type="entry name" value="RRM"/>
    <property type="match status" value="1"/>
</dbReference>
<dbReference type="CDD" id="cd00590">
    <property type="entry name" value="RRM_SF"/>
    <property type="match status" value="1"/>
</dbReference>
<feature type="compositionally biased region" description="Basic and acidic residues" evidence="5">
    <location>
        <begin position="1122"/>
        <end position="1149"/>
    </location>
</feature>
<dbReference type="EMBL" id="CAKLCB010000382">
    <property type="protein sequence ID" value="CAH0521659.1"/>
    <property type="molecule type" value="Genomic_DNA"/>
</dbReference>
<feature type="compositionally biased region" description="Basic residues" evidence="5">
    <location>
        <begin position="1111"/>
        <end position="1121"/>
    </location>
</feature>
<proteinExistence type="predicted"/>
<dbReference type="EMBL" id="CAKKTJ010000327">
    <property type="protein sequence ID" value="CAH0481226.1"/>
    <property type="molecule type" value="Genomic_DNA"/>
</dbReference>
<feature type="compositionally biased region" description="Acidic residues" evidence="5">
    <location>
        <begin position="307"/>
        <end position="320"/>
    </location>
</feature>
<reference evidence="7 9" key="1">
    <citation type="submission" date="2021-11" db="EMBL/GenBank/DDBJ databases">
        <authorList>
            <person name="Islam A."/>
            <person name="Islam S."/>
            <person name="Flora M.S."/>
            <person name="Rahman M."/>
            <person name="Ziaur R.M."/>
            <person name="Epstein J.H."/>
            <person name="Hassan M."/>
            <person name="Klassen M."/>
            <person name="Woodard K."/>
            <person name="Webb A."/>
            <person name="Webby R.J."/>
            <person name="El Zowalaty M.E."/>
        </authorList>
    </citation>
    <scope>NUCLEOTIDE SEQUENCE</scope>
    <source>
        <strain evidence="8">Pbs1</strain>
        <strain evidence="7">Pbs3</strain>
    </source>
</reference>
<feature type="compositionally biased region" description="Basic and acidic residues" evidence="5">
    <location>
        <begin position="965"/>
        <end position="975"/>
    </location>
</feature>
<dbReference type="Gene3D" id="3.30.70.330">
    <property type="match status" value="1"/>
</dbReference>
<feature type="compositionally biased region" description="Basic and acidic residues" evidence="5">
    <location>
        <begin position="1039"/>
        <end position="1062"/>
    </location>
</feature>
<evidence type="ECO:0000256" key="1">
    <source>
        <dbReference type="ARBA" id="ARBA00022723"/>
    </source>
</evidence>
<feature type="compositionally biased region" description="Basic residues" evidence="5">
    <location>
        <begin position="338"/>
        <end position="363"/>
    </location>
</feature>
<evidence type="ECO:0000256" key="3">
    <source>
        <dbReference type="ARBA" id="ARBA00022833"/>
    </source>
</evidence>
<feature type="region of interest" description="Disordered" evidence="5">
    <location>
        <begin position="600"/>
        <end position="695"/>
    </location>
</feature>
<feature type="compositionally biased region" description="Polar residues" evidence="5">
    <location>
        <begin position="757"/>
        <end position="769"/>
    </location>
</feature>
<evidence type="ECO:0000313" key="8">
    <source>
        <dbReference type="EMBL" id="CAH0521659.1"/>
    </source>
</evidence>
<feature type="compositionally biased region" description="Low complexity" evidence="5">
    <location>
        <begin position="882"/>
        <end position="895"/>
    </location>
</feature>
<evidence type="ECO:0000313" key="9">
    <source>
        <dbReference type="Proteomes" id="UP001158986"/>
    </source>
</evidence>
<feature type="region of interest" description="Disordered" evidence="5">
    <location>
        <begin position="399"/>
        <end position="418"/>
    </location>
</feature>
<feature type="domain" description="RRM" evidence="6">
    <location>
        <begin position="1260"/>
        <end position="1345"/>
    </location>
</feature>
<sequence>MGDSAAALWESELLRARQWLKSRHKDKQEESEWLFQRVKMHIGFKDHQQSLQSQAVASEDEDDTALAFLGDIDASDMSTLLQAEAANIAAAVPLLEIVPPVKSHMPNARDLMIPLEMPVNLISPRLNSKSVSTLQLDPKSATTTDAGVTLVTEADVQELMQELALDTIHLKQFDIDEEKTEESTPPHILKNYGGVNTTANNEAKQFKYMPQVSLKSPQSPEKKKADSIATMQEDDVTDEMLSWVSGYRDPEVIRRKENMRKKRKNTRWYGMASEEESRQVLMQVEKITHDSKDNSGSDDNSSSDYLPVEEDDNSGPDDNEEIVFLSDANVDSDEERGKWKRKRLHQARGSLTKKRPHSRKSIVTRKKVVEQSVIRRNRDNLQKVQLEASSAGIKAKRNLGAGERALTEAHPKSTSSQPIEYRSYKDEKAETNNRNSVAEMVDHTSTISHGADCASSNATEPEQLKVLINLRDSPLKETNSSNMQQDRGLASDLSKAAPVFTCSEAAIGDRTCESVRIVCGSIESFGSPTANEKANSDDADLSKAMTLKGTELLRHNQEQRNEASTASTTEVVIGNYSAAQLDDAAVNATIVYKRTHGELKQSVEVSDDDVSEAETEILEDDELDTDNLELELSAESDGRSSIPMDQKESSMGAQKDALDNTDGEIKTETTVRHDQHSSADSKQEASNDQKEDKVTASMTGVQQFFDFVPLKLKSKVKTVSSIAPKPLPFHSYTVTHSKAGNSYVESQSAKSKKTGVVPSTPSLGSNGLRPSQKPIATITTTKGKYLSTRRCIKVLSDTPDAKRQPKRQYTMVATEKTRNSGIHVLDDEPLAILAKELSQNLEDTPQTRYLSYGGAKKAEEPPSYIAETPRLVPKSRFGGGLQSSSSAVQTSSVASNGQHSQMIDKTVIRGGYRRDPQINIYDALHLDRQESAIDVCEKTDYKRPSRFKTMQAEAARNGTPMVKSQLKDKDWEKMPIPRKRKQARQADEDALLQPSSTRDQGSKSDAGKSRNKDRKKKSASSNKSSSYYGPQAFQLVTSSKHDLPSRGQCSRERSSCRRENDRKRKQSLSSPSRDRNHYDRKRKSSDGYRRRGSSRSRSHSPSPRSRDYRNNRKRHRSRSKSRSREKSSERERRRSDQTSPTDRDRDCHRKTNSKKKRVSFSPEYRDSSKKERLAKPPKLVEVCQNGKNKTGDIDRFTKKKKIFHSTVAPSSLNALTTLDDEEDNLFISDSDDDENALIMEVEDIRIDLDSVPVDEALITRQVYVTGLNPTVCAEQIEEDFARFGVAVDRETGFPAIELFACQRNYLGRGDACVTFETEEGAQEAVEELNLKNVKNSMIQVRRMDIHTQRILTLQFRAVRETWKCTKTQCRANVSVWNAKCDKCGRKRVYGPSNIKIGADSWLCSLCFTANESFAASCHGCMESLPEVDRSTFYIPPDPSRLY</sequence>
<feature type="compositionally biased region" description="Basic and acidic residues" evidence="5">
    <location>
        <begin position="1000"/>
        <end position="1010"/>
    </location>
</feature>
<dbReference type="PROSITE" id="PS01358">
    <property type="entry name" value="ZF_RANBP2_1"/>
    <property type="match status" value="1"/>
</dbReference>
<keyword evidence="4" id="KW-0694">RNA-binding</keyword>
<feature type="region of interest" description="Disordered" evidence="5">
    <location>
        <begin position="334"/>
        <end position="363"/>
    </location>
</feature>
<evidence type="ECO:0000256" key="2">
    <source>
        <dbReference type="ARBA" id="ARBA00022771"/>
    </source>
</evidence>
<feature type="region of interest" description="Disordered" evidence="5">
    <location>
        <begin position="288"/>
        <end position="320"/>
    </location>
</feature>
<dbReference type="InterPro" id="IPR001876">
    <property type="entry name" value="Znf_RanBP2"/>
</dbReference>
<protein>
    <recommendedName>
        <fullName evidence="6">RRM domain-containing protein</fullName>
    </recommendedName>
</protein>
<evidence type="ECO:0000259" key="6">
    <source>
        <dbReference type="PROSITE" id="PS50102"/>
    </source>
</evidence>
<feature type="compositionally biased region" description="Basic and acidic residues" evidence="5">
    <location>
        <begin position="663"/>
        <end position="694"/>
    </location>
</feature>
<gene>
    <name evidence="8" type="ORF">PBS001_LOCUS8102</name>
    <name evidence="7" type="ORF">PBS003_LOCUS7833</name>
</gene>
<dbReference type="GO" id="GO:0003723">
    <property type="term" value="F:RNA binding"/>
    <property type="evidence" value="ECO:0007669"/>
    <property type="project" value="UniProtKB-UniRule"/>
</dbReference>
<feature type="region of interest" description="Disordered" evidence="5">
    <location>
        <begin position="212"/>
        <end position="232"/>
    </location>
</feature>
<feature type="compositionally biased region" description="Basic and acidic residues" evidence="5">
    <location>
        <begin position="1163"/>
        <end position="1174"/>
    </location>
</feature>
<dbReference type="GO" id="GO:0008270">
    <property type="term" value="F:zinc ion binding"/>
    <property type="evidence" value="ECO:0007669"/>
    <property type="project" value="UniProtKB-KW"/>
</dbReference>
<name>A0AAU9LMK0_9STRA</name>
<feature type="compositionally biased region" description="Acidic residues" evidence="5">
    <location>
        <begin position="605"/>
        <end position="634"/>
    </location>
</feature>
<feature type="region of interest" description="Disordered" evidence="5">
    <location>
        <begin position="746"/>
        <end position="773"/>
    </location>
</feature>
<dbReference type="InterPro" id="IPR035979">
    <property type="entry name" value="RBD_domain_sf"/>
</dbReference>
<keyword evidence="1" id="KW-0479">Metal-binding</keyword>